<proteinExistence type="predicted"/>
<organism evidence="2 3">
    <name type="scientific">Polymorphospora rubra</name>
    <dbReference type="NCBI Taxonomy" id="338584"/>
    <lineage>
        <taxon>Bacteria</taxon>
        <taxon>Bacillati</taxon>
        <taxon>Actinomycetota</taxon>
        <taxon>Actinomycetes</taxon>
        <taxon>Micromonosporales</taxon>
        <taxon>Micromonosporaceae</taxon>
        <taxon>Polymorphospora</taxon>
    </lineage>
</organism>
<feature type="region of interest" description="Disordered" evidence="1">
    <location>
        <begin position="75"/>
        <end position="96"/>
    </location>
</feature>
<evidence type="ECO:0000313" key="2">
    <source>
        <dbReference type="EMBL" id="BCJ67396.1"/>
    </source>
</evidence>
<name>A0A810N1Y9_9ACTN</name>
<gene>
    <name evidence="2" type="ORF">Prubr_44170</name>
</gene>
<accession>A0A810N1Y9</accession>
<dbReference type="KEGG" id="pry:Prubr_44170"/>
<evidence type="ECO:0000256" key="1">
    <source>
        <dbReference type="SAM" id="MobiDB-lite"/>
    </source>
</evidence>
<reference evidence="2" key="1">
    <citation type="submission" date="2020-08" db="EMBL/GenBank/DDBJ databases">
        <title>Whole genome shotgun sequence of Polymorphospora rubra NBRC 101157.</title>
        <authorList>
            <person name="Komaki H."/>
            <person name="Tamura T."/>
        </authorList>
    </citation>
    <scope>NUCLEOTIDE SEQUENCE</scope>
    <source>
        <strain evidence="2">NBRC 101157</strain>
    </source>
</reference>
<feature type="compositionally biased region" description="Low complexity" evidence="1">
    <location>
        <begin position="134"/>
        <end position="151"/>
    </location>
</feature>
<dbReference type="RefSeq" id="WP_212816735.1">
    <property type="nucleotide sequence ID" value="NZ_AP023359.1"/>
</dbReference>
<dbReference type="EMBL" id="AP023359">
    <property type="protein sequence ID" value="BCJ67396.1"/>
    <property type="molecule type" value="Genomic_DNA"/>
</dbReference>
<feature type="region of interest" description="Disordered" evidence="1">
    <location>
        <begin position="127"/>
        <end position="151"/>
    </location>
</feature>
<dbReference type="Proteomes" id="UP000680866">
    <property type="component" value="Chromosome"/>
</dbReference>
<dbReference type="AlphaFoldDB" id="A0A810N1Y9"/>
<feature type="compositionally biased region" description="Basic and acidic residues" evidence="1">
    <location>
        <begin position="79"/>
        <end position="88"/>
    </location>
</feature>
<protein>
    <submittedName>
        <fullName evidence="2">Uncharacterized protein</fullName>
    </submittedName>
</protein>
<sequence>MGVLHDYFRAPDAATALRAMEVLGGPLAPDGNGRPGFDGVGTKGIDPDVVLGELVALIRDVPWTTDVIGDELVWPSPDEVPRNAEEARALPPDAPWATGPWLFELDESARDTLAELDDDRYSEIAVAWGGPRNSPTSVPSTPNTWSSSSPS</sequence>
<evidence type="ECO:0000313" key="3">
    <source>
        <dbReference type="Proteomes" id="UP000680866"/>
    </source>
</evidence>
<keyword evidence="3" id="KW-1185">Reference proteome</keyword>